<dbReference type="PANTHER" id="PTHR22597">
    <property type="entry name" value="POLYCOMB GROUP PROTEIN"/>
    <property type="match status" value="1"/>
</dbReference>
<organism evidence="4">
    <name type="scientific">Mucor ambiguus</name>
    <dbReference type="NCBI Taxonomy" id="91626"/>
    <lineage>
        <taxon>Eukaryota</taxon>
        <taxon>Fungi</taxon>
        <taxon>Fungi incertae sedis</taxon>
        <taxon>Mucoromycota</taxon>
        <taxon>Mucoromycotina</taxon>
        <taxon>Mucoromycetes</taxon>
        <taxon>Mucorales</taxon>
        <taxon>Mucorineae</taxon>
        <taxon>Mucoraceae</taxon>
        <taxon>Mucor</taxon>
    </lineage>
</organism>
<evidence type="ECO:0000313" key="5">
    <source>
        <dbReference type="Proteomes" id="UP000053815"/>
    </source>
</evidence>
<evidence type="ECO:0000256" key="3">
    <source>
        <dbReference type="SAM" id="MobiDB-lite"/>
    </source>
</evidence>
<gene>
    <name evidence="4" type="ORF">MAM1_0004d00461</name>
</gene>
<sequence>MPSGYASGTQHKREHTPKRKRSRSRSGGLDNDLNYVDEDSELSSGDDALIASDIEAHSYESSGAQHTRKRGRPKAHYTNERSKPQASTSTAAAALSSHNYIPPALPSGYESEHDPSGELKVDKYGRLLGGKLKHINHCPVNANAESPHTHTGREYRVPTFTLPTRDNTLFMFSKDPAALLGFRDSFVFLKKNVKLIKVHIDNAEKGYLVDSNMLRSTFRTREISVVTARSVYKQFGHRIVRKGRKGRDDYYYTDEVDEEEDMHSEEEQIAKDLTDKPTPLLPLIEIGRNNLAHKSTPQDAHITDLNYLHNAAVSARQFNSSLFAYRRANPTNYDLLTNVYQIPANRQTLRDTGLILPAEKQDGAPITSENTLQNATAAISNGSIMDVNAGFGQHQLQQQQQQYV</sequence>
<dbReference type="PANTHER" id="PTHR22597:SF3">
    <property type="entry name" value="CHROMATIN STRUCTURE-REMODELING COMPLEX SUBUNIT RSC7"/>
    <property type="match status" value="1"/>
</dbReference>
<keyword evidence="5" id="KW-1185">Reference proteome</keyword>
<protein>
    <submittedName>
        <fullName evidence="4">Uncharacterized protein</fullName>
    </submittedName>
</protein>
<evidence type="ECO:0000313" key="4">
    <source>
        <dbReference type="EMBL" id="GAN01030.1"/>
    </source>
</evidence>
<dbReference type="OrthoDB" id="5598844at2759"/>
<dbReference type="EMBL" id="DF836293">
    <property type="protein sequence ID" value="GAN01030.1"/>
    <property type="molecule type" value="Genomic_DNA"/>
</dbReference>
<dbReference type="GO" id="GO:0016586">
    <property type="term" value="C:RSC-type complex"/>
    <property type="evidence" value="ECO:0007669"/>
    <property type="project" value="TreeGrafter"/>
</dbReference>
<evidence type="ECO:0000256" key="1">
    <source>
        <dbReference type="ARBA" id="ARBA00023015"/>
    </source>
</evidence>
<evidence type="ECO:0000256" key="2">
    <source>
        <dbReference type="ARBA" id="ARBA00023163"/>
    </source>
</evidence>
<dbReference type="InterPro" id="IPR013933">
    <property type="entry name" value="CRC_Rsc7/Swp82"/>
</dbReference>
<name>A0A0C9LPT6_9FUNG</name>
<proteinExistence type="predicted"/>
<feature type="compositionally biased region" description="Basic residues" evidence="3">
    <location>
        <begin position="66"/>
        <end position="75"/>
    </location>
</feature>
<feature type="region of interest" description="Disordered" evidence="3">
    <location>
        <begin position="1"/>
        <end position="93"/>
    </location>
</feature>
<dbReference type="GO" id="GO:0031490">
    <property type="term" value="F:chromatin DNA binding"/>
    <property type="evidence" value="ECO:0007669"/>
    <property type="project" value="TreeGrafter"/>
</dbReference>
<dbReference type="AlphaFoldDB" id="A0A0C9LPT6"/>
<dbReference type="STRING" id="91626.A0A0C9LPT6"/>
<dbReference type="Proteomes" id="UP000053815">
    <property type="component" value="Unassembled WGS sequence"/>
</dbReference>
<dbReference type="Pfam" id="PF08624">
    <property type="entry name" value="CRC_subunit"/>
    <property type="match status" value="1"/>
</dbReference>
<accession>A0A0C9LPT6</accession>
<feature type="compositionally biased region" description="Basic residues" evidence="3">
    <location>
        <begin position="10"/>
        <end position="24"/>
    </location>
</feature>
<reference evidence="4" key="1">
    <citation type="submission" date="2014-09" db="EMBL/GenBank/DDBJ databases">
        <title>Draft genome sequence of an oleaginous Mucoromycotina fungus Mucor ambiguus NBRC6742.</title>
        <authorList>
            <person name="Takeda I."/>
            <person name="Yamane N."/>
            <person name="Morita T."/>
            <person name="Tamano K."/>
            <person name="Machida M."/>
            <person name="Baker S."/>
            <person name="Koike H."/>
        </authorList>
    </citation>
    <scope>NUCLEOTIDE SEQUENCE</scope>
    <source>
        <strain evidence="4">NBRC 6742</strain>
    </source>
</reference>
<keyword evidence="2" id="KW-0804">Transcription</keyword>
<keyword evidence="1" id="KW-0805">Transcription regulation</keyword>